<dbReference type="InterPro" id="IPR046357">
    <property type="entry name" value="PPIase_dom_sf"/>
</dbReference>
<keyword evidence="5 9" id="KW-0697">Rotamase</keyword>
<dbReference type="InterPro" id="IPR048261">
    <property type="entry name" value="SlpA/SlyD-like_ins_sf"/>
</dbReference>
<comment type="function">
    <text evidence="8">Also involved in hydrogenase metallocenter assembly, probably by participating in the nickel insertion step. This function in hydrogenase biosynthesis requires chaperone activity and the presence of the metal-binding domain, but not PPIase activity.</text>
</comment>
<name>A0ABD4JGA7_9BACT</name>
<comment type="similarity">
    <text evidence="3 10">Belongs to the FKBP-type PPIase family.</text>
</comment>
<evidence type="ECO:0000313" key="12">
    <source>
        <dbReference type="EMBL" id="MBE2985740.1"/>
    </source>
</evidence>
<protein>
    <recommendedName>
        <fullName evidence="10">Peptidyl-prolyl cis-trans isomerase</fullName>
        <ecNumber evidence="10">5.2.1.8</ecNumber>
    </recommendedName>
</protein>
<dbReference type="EMBL" id="JADBHS010000002">
    <property type="protein sequence ID" value="MBE2985740.1"/>
    <property type="molecule type" value="Genomic_DNA"/>
</dbReference>
<evidence type="ECO:0000256" key="1">
    <source>
        <dbReference type="ARBA" id="ARBA00000971"/>
    </source>
</evidence>
<sequence>MSKDQVITMFYELKDADSGEILESNMQGGAEISFITGRGHIIEKLEEEVSKLKSGDRTEIAINAAQACGEYNAEAIQALPKEQFAGIDLREGMELFGQNEDGSSVRVIVKEIKDDEVVVDFNHPYAGRNLLFNVEILEVREATEDEKATGMVAGAHTCGCGGHGHDHGDGGCCGGHGHHEHGDGECCGGHGHGHDHGEGGCCGGHGHDHDDDDDDHGHGGGCCGRHHH</sequence>
<comment type="caution">
    <text evidence="12">The sequence shown here is derived from an EMBL/GenBank/DDBJ whole genome shotgun (WGS) entry which is preliminary data.</text>
</comment>
<keyword evidence="4" id="KW-0963">Cytoplasm</keyword>
<dbReference type="PANTHER" id="PTHR47861">
    <property type="entry name" value="FKBP-TYPE PEPTIDYL-PROLYL CIS-TRANS ISOMERASE SLYD"/>
    <property type="match status" value="1"/>
</dbReference>
<evidence type="ECO:0000256" key="10">
    <source>
        <dbReference type="RuleBase" id="RU003915"/>
    </source>
</evidence>
<evidence type="ECO:0000256" key="4">
    <source>
        <dbReference type="ARBA" id="ARBA00022490"/>
    </source>
</evidence>
<accession>A0ABD4JGA7</accession>
<dbReference type="SUPFAM" id="SSF54534">
    <property type="entry name" value="FKBP-like"/>
    <property type="match status" value="1"/>
</dbReference>
<feature type="domain" description="PPIase FKBP-type" evidence="11">
    <location>
        <begin position="4"/>
        <end position="80"/>
    </location>
</feature>
<dbReference type="AlphaFoldDB" id="A0ABD4JGA7"/>
<dbReference type="EC" id="5.2.1.8" evidence="10"/>
<reference evidence="12 13" key="1">
    <citation type="submission" date="2020-10" db="EMBL/GenBank/DDBJ databases">
        <title>Campylobacter californiensis sp. nov. isolated from cattle and feral swine in California.</title>
        <authorList>
            <person name="Miller W.G."/>
        </authorList>
    </citation>
    <scope>NUCLEOTIDE SEQUENCE [LARGE SCALE GENOMIC DNA]</scope>
    <source>
        <strain evidence="12 13">RM12919</strain>
    </source>
</reference>
<dbReference type="Gene3D" id="2.40.10.330">
    <property type="match status" value="1"/>
</dbReference>
<dbReference type="Pfam" id="PF00254">
    <property type="entry name" value="FKBP_C"/>
    <property type="match status" value="1"/>
</dbReference>
<dbReference type="PROSITE" id="PS50059">
    <property type="entry name" value="FKBP_PPIASE"/>
    <property type="match status" value="1"/>
</dbReference>
<dbReference type="GO" id="GO:0005737">
    <property type="term" value="C:cytoplasm"/>
    <property type="evidence" value="ECO:0007669"/>
    <property type="project" value="UniProtKB-SubCell"/>
</dbReference>
<evidence type="ECO:0000256" key="2">
    <source>
        <dbReference type="ARBA" id="ARBA00004496"/>
    </source>
</evidence>
<dbReference type="RefSeq" id="WP_336613575.1">
    <property type="nucleotide sequence ID" value="NZ_JADBHS010000002.1"/>
</dbReference>
<dbReference type="Proteomes" id="UP001318760">
    <property type="component" value="Unassembled WGS sequence"/>
</dbReference>
<proteinExistence type="inferred from homology"/>
<comment type="subcellular location">
    <subcellularLocation>
        <location evidence="2">Cytoplasm</location>
    </subcellularLocation>
</comment>
<dbReference type="GO" id="GO:0042026">
    <property type="term" value="P:protein refolding"/>
    <property type="evidence" value="ECO:0007669"/>
    <property type="project" value="UniProtKB-ARBA"/>
</dbReference>
<dbReference type="Gene3D" id="3.10.50.40">
    <property type="match status" value="1"/>
</dbReference>
<evidence type="ECO:0000256" key="7">
    <source>
        <dbReference type="ARBA" id="ARBA00023235"/>
    </source>
</evidence>
<gene>
    <name evidence="12" type="ORF">CCAL12919_01135</name>
</gene>
<dbReference type="PANTHER" id="PTHR47861:SF3">
    <property type="entry name" value="FKBP-TYPE PEPTIDYL-PROLYL CIS-TRANS ISOMERASE SLYD"/>
    <property type="match status" value="1"/>
</dbReference>
<evidence type="ECO:0000256" key="8">
    <source>
        <dbReference type="ARBA" id="ARBA00037071"/>
    </source>
</evidence>
<keyword evidence="7 9" id="KW-0413">Isomerase</keyword>
<evidence type="ECO:0000313" key="13">
    <source>
        <dbReference type="Proteomes" id="UP001318760"/>
    </source>
</evidence>
<dbReference type="GO" id="GO:0003755">
    <property type="term" value="F:peptidyl-prolyl cis-trans isomerase activity"/>
    <property type="evidence" value="ECO:0007669"/>
    <property type="project" value="UniProtKB-UniRule"/>
</dbReference>
<evidence type="ECO:0000256" key="5">
    <source>
        <dbReference type="ARBA" id="ARBA00023110"/>
    </source>
</evidence>
<organism evidence="12 13">
    <name type="scientific">Campylobacter californiensis</name>
    <dbReference type="NCBI Taxonomy" id="1032243"/>
    <lineage>
        <taxon>Bacteria</taxon>
        <taxon>Pseudomonadati</taxon>
        <taxon>Campylobacterota</taxon>
        <taxon>Epsilonproteobacteria</taxon>
        <taxon>Campylobacterales</taxon>
        <taxon>Campylobacteraceae</taxon>
        <taxon>Campylobacter</taxon>
    </lineage>
</organism>
<keyword evidence="6" id="KW-0143">Chaperone</keyword>
<evidence type="ECO:0000256" key="6">
    <source>
        <dbReference type="ARBA" id="ARBA00023186"/>
    </source>
</evidence>
<dbReference type="InterPro" id="IPR001179">
    <property type="entry name" value="PPIase_FKBP_dom"/>
</dbReference>
<evidence type="ECO:0000259" key="11">
    <source>
        <dbReference type="PROSITE" id="PS50059"/>
    </source>
</evidence>
<evidence type="ECO:0000256" key="9">
    <source>
        <dbReference type="PROSITE-ProRule" id="PRU00277"/>
    </source>
</evidence>
<comment type="catalytic activity">
    <reaction evidence="1 9 10">
        <text>[protein]-peptidylproline (omega=180) = [protein]-peptidylproline (omega=0)</text>
        <dbReference type="Rhea" id="RHEA:16237"/>
        <dbReference type="Rhea" id="RHEA-COMP:10747"/>
        <dbReference type="Rhea" id="RHEA-COMP:10748"/>
        <dbReference type="ChEBI" id="CHEBI:83833"/>
        <dbReference type="ChEBI" id="CHEBI:83834"/>
        <dbReference type="EC" id="5.2.1.8"/>
    </reaction>
</comment>
<evidence type="ECO:0000256" key="3">
    <source>
        <dbReference type="ARBA" id="ARBA00006577"/>
    </source>
</evidence>